<dbReference type="SUPFAM" id="SSF56925">
    <property type="entry name" value="OMPA-like"/>
    <property type="match status" value="1"/>
</dbReference>
<sequence length="217" mass="23725" precursor="true">MKRLLFTMFTLCLALLPVMAHAGSTPFDGFYIGAKVGNESYQIDVEYDGPSNDFEDDADDSGFVAGVYLGNGRAIKDVFYLGWEVDAMTHNMEGSFSGGNESLDMNWSLGLKARLGGVIADRNLLYGLAGVRFASFDYRNDTGYILDDEDENPVLPGFTLGGGYEFAITDHLIARAEVTYTAYAAAKVEYLGGPRNGIEEEMSPSTMDYTVGLAWNF</sequence>
<dbReference type="PANTHER" id="PTHR34001:SF3">
    <property type="entry name" value="BLL7405 PROTEIN"/>
    <property type="match status" value="1"/>
</dbReference>
<keyword evidence="2 4" id="KW-0732">Signal</keyword>
<evidence type="ECO:0000256" key="3">
    <source>
        <dbReference type="ARBA" id="ARBA00023136"/>
    </source>
</evidence>
<evidence type="ECO:0000256" key="1">
    <source>
        <dbReference type="ARBA" id="ARBA00004370"/>
    </source>
</evidence>
<keyword evidence="3" id="KW-0472">Membrane</keyword>
<dbReference type="Gene3D" id="2.40.160.20">
    <property type="match status" value="1"/>
</dbReference>
<dbReference type="Pfam" id="PF13505">
    <property type="entry name" value="OMP_b-brl"/>
    <property type="match status" value="1"/>
</dbReference>
<dbReference type="HOGENOM" id="CLU_1270589_0_0_7"/>
<reference evidence="6 7" key="1">
    <citation type="journal article" date="2011" name="J. Bacteriol.">
        <title>Genome sequence of the mercury-methylating and pleomorphic Desulfovibrio africanus Strain Walvis Bay.</title>
        <authorList>
            <person name="Brown S.D."/>
            <person name="Wall J.D."/>
            <person name="Kucken A.M."/>
            <person name="Gilmour C.C."/>
            <person name="Podar M."/>
            <person name="Brandt C.C."/>
            <person name="Teshima H."/>
            <person name="Detter J.C."/>
            <person name="Han C.S."/>
            <person name="Land M.L."/>
            <person name="Lucas S."/>
            <person name="Han J."/>
            <person name="Pennacchio L."/>
            <person name="Nolan M."/>
            <person name="Pitluck S."/>
            <person name="Woyke T."/>
            <person name="Goodwin L."/>
            <person name="Palumbo A.V."/>
            <person name="Elias D.A."/>
        </authorList>
    </citation>
    <scope>NUCLEOTIDE SEQUENCE [LARGE SCALE GENOMIC DNA]</scope>
    <source>
        <strain evidence="6 7">Walvis Bay</strain>
    </source>
</reference>
<dbReference type="RefSeq" id="WP_014258641.1">
    <property type="nucleotide sequence ID" value="NC_016629.1"/>
</dbReference>
<organism evidence="6 7">
    <name type="scientific">Desulfocurvibacter africanus subsp. africanus str. Walvis Bay</name>
    <dbReference type="NCBI Taxonomy" id="690850"/>
    <lineage>
        <taxon>Bacteria</taxon>
        <taxon>Pseudomonadati</taxon>
        <taxon>Thermodesulfobacteriota</taxon>
        <taxon>Desulfovibrionia</taxon>
        <taxon>Desulfovibrionales</taxon>
        <taxon>Desulfovibrionaceae</taxon>
        <taxon>Desulfocurvibacter</taxon>
    </lineage>
</organism>
<dbReference type="Proteomes" id="UP000007844">
    <property type="component" value="Chromosome"/>
</dbReference>
<proteinExistence type="predicted"/>
<dbReference type="PANTHER" id="PTHR34001">
    <property type="entry name" value="BLL7405 PROTEIN"/>
    <property type="match status" value="1"/>
</dbReference>
<name>F3YUB1_DESAF</name>
<dbReference type="AlphaFoldDB" id="F3YUB1"/>
<protein>
    <submittedName>
        <fullName evidence="6">Putative outer-membrane protein</fullName>
    </submittedName>
</protein>
<keyword evidence="7" id="KW-1185">Reference proteome</keyword>
<evidence type="ECO:0000259" key="5">
    <source>
        <dbReference type="Pfam" id="PF13505"/>
    </source>
</evidence>
<accession>F3YUB1</accession>
<dbReference type="InterPro" id="IPR011250">
    <property type="entry name" value="OMP/PagP_B-barrel"/>
</dbReference>
<dbReference type="InterPro" id="IPR051692">
    <property type="entry name" value="OMP-like"/>
</dbReference>
<feature type="domain" description="Outer membrane protein beta-barrel" evidence="5">
    <location>
        <begin position="10"/>
        <end position="217"/>
    </location>
</feature>
<comment type="subcellular location">
    <subcellularLocation>
        <location evidence="1">Membrane</location>
    </subcellularLocation>
</comment>
<evidence type="ECO:0000256" key="2">
    <source>
        <dbReference type="ARBA" id="ARBA00022729"/>
    </source>
</evidence>
<evidence type="ECO:0000313" key="6">
    <source>
        <dbReference type="EMBL" id="EGJ48793.1"/>
    </source>
</evidence>
<dbReference type="GO" id="GO:0016020">
    <property type="term" value="C:membrane"/>
    <property type="evidence" value="ECO:0007669"/>
    <property type="project" value="UniProtKB-SubCell"/>
</dbReference>
<dbReference type="EMBL" id="CP003221">
    <property type="protein sequence ID" value="EGJ48793.1"/>
    <property type="molecule type" value="Genomic_DNA"/>
</dbReference>
<gene>
    <name evidence="6" type="ORF">Desaf_0438</name>
</gene>
<dbReference type="KEGG" id="daf:Desaf_0438"/>
<evidence type="ECO:0000256" key="4">
    <source>
        <dbReference type="SAM" id="SignalP"/>
    </source>
</evidence>
<dbReference type="InterPro" id="IPR027385">
    <property type="entry name" value="Beta-barrel_OMP"/>
</dbReference>
<evidence type="ECO:0000313" key="7">
    <source>
        <dbReference type="Proteomes" id="UP000007844"/>
    </source>
</evidence>
<dbReference type="STRING" id="690850.Desaf_0438"/>
<feature type="signal peptide" evidence="4">
    <location>
        <begin position="1"/>
        <end position="22"/>
    </location>
</feature>
<feature type="chain" id="PRO_5003303130" evidence="4">
    <location>
        <begin position="23"/>
        <end position="217"/>
    </location>
</feature>
<dbReference type="eggNOG" id="COG3637">
    <property type="taxonomic scope" value="Bacteria"/>
</dbReference>